<protein>
    <recommendedName>
        <fullName evidence="8">Packaging protein UL32</fullName>
    </recommendedName>
</protein>
<evidence type="ECO:0000256" key="1">
    <source>
        <dbReference type="ARBA" id="ARBA00002104"/>
    </source>
</evidence>
<gene>
    <name evidence="10" type="primary">UL32</name>
</gene>
<proteinExistence type="inferred from homology"/>
<reference evidence="11" key="1">
    <citation type="journal article" date="2014" name="J. Virol.">
        <title>Isolation and characterization of a novel alphaherpesvirus in fruit bats.</title>
        <authorList>
            <person name="Sasaki M."/>
            <person name="Setiyono A."/>
            <person name="Handharyani E."/>
            <person name="Kobayashi S."/>
            <person name="Rahmadani I."/>
            <person name="Taha S."/>
            <person name="Adiani S."/>
            <person name="Subangkit M."/>
            <person name="Nakamura I."/>
            <person name="Sawa H."/>
            <person name="Kimura T."/>
        </authorList>
    </citation>
    <scope>NUCLEOTIDE SEQUENCE [LARGE SCALE GENOMIC DNA]</scope>
</reference>
<dbReference type="GeneID" id="19621676"/>
<dbReference type="KEGG" id="vg:19621676"/>
<dbReference type="PROSITE" id="PS51988">
    <property type="entry name" value="HERPESVIRUS_UL32"/>
    <property type="match status" value="1"/>
</dbReference>
<dbReference type="GO" id="GO:0008270">
    <property type="term" value="F:zinc ion binding"/>
    <property type="evidence" value="ECO:0007669"/>
    <property type="project" value="UniProtKB-KW"/>
</dbReference>
<evidence type="ECO:0000313" key="11">
    <source>
        <dbReference type="Proteomes" id="UP000173965"/>
    </source>
</evidence>
<dbReference type="GO" id="GO:0030430">
    <property type="term" value="C:host cell cytoplasm"/>
    <property type="evidence" value="ECO:0007669"/>
    <property type="project" value="UniProtKB-SubCell"/>
</dbReference>
<dbReference type="Proteomes" id="UP000173965">
    <property type="component" value="Segment"/>
</dbReference>
<evidence type="ECO:0000256" key="5">
    <source>
        <dbReference type="ARBA" id="ARBA00022771"/>
    </source>
</evidence>
<sequence>MASERQSRVPLPPTNTTNLVSSWHERAFDLPYVAFNAKLLAMNEALCSELLAACHVVGVPFPEPDEDVESDVATAPGPQRGGRERGGATRGESVETVRPDALDSGPYTAASIDTFALDRPCLVCRTIELYKQKYSLSPQWVADYAFLCAKCLGAPPCAASIFVAAFEFVYIMDRHFLPTKRATLVGAFARFALTINDIHRHFFLHCCFRTDGGVPGRQTQKTAPAPTSTSSAAKVQYSNYSFLAQSSTRALMGTLSTRGDEGSAPSTQPSLTTALMNWKDCARLLDCTEGKRTHTNNCCSRALARNAEFETVAQLLESADTWEYADLILLLLAGTPAIWESSPQTRAATEARQSAVSQAWEAHRSARERDVAPRFVQFAERGAGPDLEVGPLMATVLKHGRSRGRTGGECLLCNLLLIRAYWVALRQLKISVLRYSDNNTSLFDCIMPVIEQMSGDVNTEPHDGGRFIALLRAAGPEAIFKHMFCDPMCAITEIEVNPWILFGHPPIQAEEELALFKAKLACGNEFEGRVCVALRALIYTFKTYQVFVPRPTALATFVREASALLRRHSISLLSLEHTLSTYV</sequence>
<name>A0A060Q599_9ALPH</name>
<dbReference type="GO" id="GO:0019031">
    <property type="term" value="C:viral envelope"/>
    <property type="evidence" value="ECO:0007669"/>
    <property type="project" value="InterPro"/>
</dbReference>
<dbReference type="Pfam" id="PF01673">
    <property type="entry name" value="Herpes_env"/>
    <property type="match status" value="1"/>
</dbReference>
<keyword evidence="11" id="KW-1185">Reference proteome</keyword>
<evidence type="ECO:0000256" key="4">
    <source>
        <dbReference type="ARBA" id="ARBA00022723"/>
    </source>
</evidence>
<keyword evidence="4" id="KW-0479">Metal-binding</keyword>
<keyword evidence="3 8" id="KW-1048">Host nucleus</keyword>
<comment type="similarity">
    <text evidence="2 8">Belongs to the herpesviridae UL32 protein family.</text>
</comment>
<evidence type="ECO:0000256" key="8">
    <source>
        <dbReference type="RuleBase" id="RU364029"/>
    </source>
</evidence>
<feature type="compositionally biased region" description="Basic and acidic residues" evidence="9">
    <location>
        <begin position="81"/>
        <end position="94"/>
    </location>
</feature>
<dbReference type="InterPro" id="IPR002597">
    <property type="entry name" value="Herpes_env"/>
</dbReference>
<dbReference type="GO" id="GO:0042025">
    <property type="term" value="C:host cell nucleus"/>
    <property type="evidence" value="ECO:0007669"/>
    <property type="project" value="UniProtKB-SubCell"/>
</dbReference>
<evidence type="ECO:0000256" key="2">
    <source>
        <dbReference type="ARBA" id="ARBA00005235"/>
    </source>
</evidence>
<evidence type="ECO:0000256" key="3">
    <source>
        <dbReference type="ARBA" id="ARBA00022562"/>
    </source>
</evidence>
<evidence type="ECO:0000256" key="9">
    <source>
        <dbReference type="SAM" id="MobiDB-lite"/>
    </source>
</evidence>
<evidence type="ECO:0000256" key="7">
    <source>
        <dbReference type="ARBA" id="ARBA00023200"/>
    </source>
</evidence>
<dbReference type="OrthoDB" id="3440at10239"/>
<dbReference type="EMBL" id="AB825953">
    <property type="protein sequence ID" value="BAP00711.1"/>
    <property type="molecule type" value="Genomic_DNA"/>
</dbReference>
<keyword evidence="6" id="KW-0862">Zinc</keyword>
<comment type="subcellular location">
    <subcellularLocation>
        <location evidence="8">Host cytoplasm</location>
    </subcellularLocation>
    <subcellularLocation>
        <location evidence="8">Host nucleus</location>
    </subcellularLocation>
</comment>
<keyword evidence="5" id="KW-0863">Zinc-finger</keyword>
<dbReference type="RefSeq" id="YP_009042094.1">
    <property type="nucleotide sequence ID" value="NC_024306.1"/>
</dbReference>
<accession>A0A060Q599</accession>
<comment type="function">
    <text evidence="1 8">Plays a role in efficient localization of neo-synthesized capsids to nuclear replication compartments, thereby controlling cleavage and packaging of virus genomic DNA.</text>
</comment>
<keyword evidence="7 8" id="KW-1035">Host cytoplasm</keyword>
<evidence type="ECO:0000256" key="6">
    <source>
        <dbReference type="ARBA" id="ARBA00022833"/>
    </source>
</evidence>
<evidence type="ECO:0000313" key="10">
    <source>
        <dbReference type="EMBL" id="BAP00711.1"/>
    </source>
</evidence>
<organism evidence="10 11">
    <name type="scientific">Pteropodid alphaherpesvirus 1</name>
    <dbReference type="NCBI Taxonomy" id="1343901"/>
    <lineage>
        <taxon>Viruses</taxon>
        <taxon>Duplodnaviria</taxon>
        <taxon>Heunggongvirae</taxon>
        <taxon>Peploviricota</taxon>
        <taxon>Herviviricetes</taxon>
        <taxon>Herpesvirales</taxon>
        <taxon>Orthoherpesviridae</taxon>
        <taxon>Alphaherpesvirinae</taxon>
        <taxon>Simplexvirus</taxon>
        <taxon>Simplexvirus pteropodidalpha1</taxon>
    </lineage>
</organism>
<feature type="region of interest" description="Disordered" evidence="9">
    <location>
        <begin position="65"/>
        <end position="94"/>
    </location>
</feature>